<evidence type="ECO:0000313" key="8">
    <source>
        <dbReference type="EMBL" id="AFM24792.1"/>
    </source>
</evidence>
<feature type="transmembrane region" description="Helical" evidence="6">
    <location>
        <begin position="161"/>
        <end position="179"/>
    </location>
</feature>
<feature type="transmembrane region" description="Helical" evidence="6">
    <location>
        <begin position="73"/>
        <end position="93"/>
    </location>
</feature>
<dbReference type="HOGENOM" id="CLU_033863_4_4_7"/>
<evidence type="ECO:0000256" key="2">
    <source>
        <dbReference type="ARBA" id="ARBA00007362"/>
    </source>
</evidence>
<evidence type="ECO:0000313" key="9">
    <source>
        <dbReference type="Proteomes" id="UP000006055"/>
    </source>
</evidence>
<name>I4C5F1_DESTA</name>
<reference evidence="9" key="1">
    <citation type="submission" date="2012-06" db="EMBL/GenBank/DDBJ databases">
        <title>Complete sequence of chromosome of Desulfomonile tiedjei DSM 6799.</title>
        <authorList>
            <person name="Lucas S."/>
            <person name="Copeland A."/>
            <person name="Lapidus A."/>
            <person name="Glavina del Rio T."/>
            <person name="Dalin E."/>
            <person name="Tice H."/>
            <person name="Bruce D."/>
            <person name="Goodwin L."/>
            <person name="Pitluck S."/>
            <person name="Peters L."/>
            <person name="Ovchinnikova G."/>
            <person name="Zeytun A."/>
            <person name="Lu M."/>
            <person name="Kyrpides N."/>
            <person name="Mavromatis K."/>
            <person name="Ivanova N."/>
            <person name="Brettin T."/>
            <person name="Detter J.C."/>
            <person name="Han C."/>
            <person name="Larimer F."/>
            <person name="Land M."/>
            <person name="Hauser L."/>
            <person name="Markowitz V."/>
            <person name="Cheng J.-F."/>
            <person name="Hugenholtz P."/>
            <person name="Woyke T."/>
            <person name="Wu D."/>
            <person name="Spring S."/>
            <person name="Schroeder M."/>
            <person name="Brambilla E."/>
            <person name="Klenk H.-P."/>
            <person name="Eisen J.A."/>
        </authorList>
    </citation>
    <scope>NUCLEOTIDE SEQUENCE [LARGE SCALE GENOMIC DNA]</scope>
    <source>
        <strain evidence="9">ATCC 49306 / DSM 6799 / DCB-1</strain>
    </source>
</reference>
<keyword evidence="9" id="KW-1185">Reference proteome</keyword>
<evidence type="ECO:0000256" key="3">
    <source>
        <dbReference type="ARBA" id="ARBA00022692"/>
    </source>
</evidence>
<dbReference type="AlphaFoldDB" id="I4C5F1"/>
<feature type="domain" description="EamA" evidence="7">
    <location>
        <begin position="9"/>
        <end position="143"/>
    </location>
</feature>
<dbReference type="KEGG" id="dti:Desti_2093"/>
<feature type="transmembrane region" description="Helical" evidence="6">
    <location>
        <begin position="42"/>
        <end position="61"/>
    </location>
</feature>
<evidence type="ECO:0000256" key="1">
    <source>
        <dbReference type="ARBA" id="ARBA00004141"/>
    </source>
</evidence>
<dbReference type="Proteomes" id="UP000006055">
    <property type="component" value="Chromosome"/>
</dbReference>
<feature type="transmembrane region" description="Helical" evidence="6">
    <location>
        <begin position="277"/>
        <end position="294"/>
    </location>
</feature>
<evidence type="ECO:0000259" key="7">
    <source>
        <dbReference type="Pfam" id="PF00892"/>
    </source>
</evidence>
<dbReference type="GO" id="GO:0016020">
    <property type="term" value="C:membrane"/>
    <property type="evidence" value="ECO:0007669"/>
    <property type="project" value="UniProtKB-SubCell"/>
</dbReference>
<dbReference type="eggNOG" id="COG0697">
    <property type="taxonomic scope" value="Bacteria"/>
</dbReference>
<dbReference type="PANTHER" id="PTHR32322:SF2">
    <property type="entry name" value="EAMA DOMAIN-CONTAINING PROTEIN"/>
    <property type="match status" value="1"/>
</dbReference>
<organism evidence="8 9">
    <name type="scientific">Desulfomonile tiedjei (strain ATCC 49306 / DSM 6799 / DCB-1)</name>
    <dbReference type="NCBI Taxonomy" id="706587"/>
    <lineage>
        <taxon>Bacteria</taxon>
        <taxon>Pseudomonadati</taxon>
        <taxon>Thermodesulfobacteriota</taxon>
        <taxon>Desulfomonilia</taxon>
        <taxon>Desulfomonilales</taxon>
        <taxon>Desulfomonilaceae</taxon>
        <taxon>Desulfomonile</taxon>
    </lineage>
</organism>
<feature type="domain" description="EamA" evidence="7">
    <location>
        <begin position="159"/>
        <end position="294"/>
    </location>
</feature>
<feature type="transmembrane region" description="Helical" evidence="6">
    <location>
        <begin position="253"/>
        <end position="271"/>
    </location>
</feature>
<dbReference type="OrthoDB" id="4167046at2"/>
<keyword evidence="5 6" id="KW-0472">Membrane</keyword>
<protein>
    <submittedName>
        <fullName evidence="8">Putative permease</fullName>
    </submittedName>
</protein>
<feature type="transmembrane region" description="Helical" evidence="6">
    <location>
        <begin position="186"/>
        <end position="207"/>
    </location>
</feature>
<dbReference type="PANTHER" id="PTHR32322">
    <property type="entry name" value="INNER MEMBRANE TRANSPORTER"/>
    <property type="match status" value="1"/>
</dbReference>
<evidence type="ECO:0000256" key="4">
    <source>
        <dbReference type="ARBA" id="ARBA00022989"/>
    </source>
</evidence>
<sequence>MPTASKLLIGYVLVLVATAIWSGNFIVARLLSDSIPPATLDFLRWAAALVFLLPFAVRPLYRDIQVIRTHLGYVCLSAFLLVTLFNTLIYIAAHWTKAINLSLIAVSSPIFIVLFARLILGEPFTVRRIVGLIAATLGVILLITEGDVSRLMGLTFSQGDLWMLFAAMIFGTYSILVRIKPVALSPVAFLCSTVIIGLIFLVPWVMWELRSAQDIHLSETSVAAIMYLALGPSLLAFLCWNKAILLIGPVRSAFVYYSLPVFSGVAALMILGEPIHIVHALSGILILAGVIIATREST</sequence>
<dbReference type="InterPro" id="IPR000620">
    <property type="entry name" value="EamA_dom"/>
</dbReference>
<dbReference type="InterPro" id="IPR050638">
    <property type="entry name" value="AA-Vitamin_Transporters"/>
</dbReference>
<keyword evidence="4 6" id="KW-1133">Transmembrane helix</keyword>
<dbReference type="SUPFAM" id="SSF103481">
    <property type="entry name" value="Multidrug resistance efflux transporter EmrE"/>
    <property type="match status" value="2"/>
</dbReference>
<comment type="similarity">
    <text evidence="2">Belongs to the EamA transporter family.</text>
</comment>
<comment type="subcellular location">
    <subcellularLocation>
        <location evidence="1">Membrane</location>
        <topology evidence="1">Multi-pass membrane protein</topology>
    </subcellularLocation>
</comment>
<evidence type="ECO:0000256" key="5">
    <source>
        <dbReference type="ARBA" id="ARBA00023136"/>
    </source>
</evidence>
<dbReference type="STRING" id="706587.Desti_2093"/>
<keyword evidence="3 6" id="KW-0812">Transmembrane</keyword>
<evidence type="ECO:0000256" key="6">
    <source>
        <dbReference type="SAM" id="Phobius"/>
    </source>
</evidence>
<feature type="transmembrane region" description="Helical" evidence="6">
    <location>
        <begin position="99"/>
        <end position="120"/>
    </location>
</feature>
<dbReference type="InterPro" id="IPR037185">
    <property type="entry name" value="EmrE-like"/>
</dbReference>
<gene>
    <name evidence="8" type="ordered locus">Desti_2093</name>
</gene>
<dbReference type="Pfam" id="PF00892">
    <property type="entry name" value="EamA"/>
    <property type="match status" value="2"/>
</dbReference>
<feature type="transmembrane region" description="Helical" evidence="6">
    <location>
        <begin position="222"/>
        <end position="241"/>
    </location>
</feature>
<feature type="transmembrane region" description="Helical" evidence="6">
    <location>
        <begin position="129"/>
        <end position="149"/>
    </location>
</feature>
<accession>I4C5F1</accession>
<feature type="transmembrane region" description="Helical" evidence="6">
    <location>
        <begin position="7"/>
        <end position="30"/>
    </location>
</feature>
<dbReference type="EMBL" id="CP003360">
    <property type="protein sequence ID" value="AFM24792.1"/>
    <property type="molecule type" value="Genomic_DNA"/>
</dbReference>
<proteinExistence type="inferred from homology"/>